<feature type="compositionally biased region" description="Low complexity" evidence="1">
    <location>
        <begin position="365"/>
        <end position="381"/>
    </location>
</feature>
<evidence type="ECO:0000313" key="4">
    <source>
        <dbReference type="EMBL" id="KAF7725189.1"/>
    </source>
</evidence>
<comment type="caution">
    <text evidence="4">The sequence shown here is derived from an EMBL/GenBank/DDBJ whole genome shotgun (WGS) entry which is preliminary data.</text>
</comment>
<keyword evidence="5" id="KW-1185">Reference proteome</keyword>
<evidence type="ECO:0000256" key="1">
    <source>
        <dbReference type="SAM" id="MobiDB-lite"/>
    </source>
</evidence>
<feature type="transmembrane region" description="Helical" evidence="2">
    <location>
        <begin position="196"/>
        <end position="215"/>
    </location>
</feature>
<organism evidence="4 5">
    <name type="scientific">Apophysomyces ossiformis</name>
    <dbReference type="NCBI Taxonomy" id="679940"/>
    <lineage>
        <taxon>Eukaryota</taxon>
        <taxon>Fungi</taxon>
        <taxon>Fungi incertae sedis</taxon>
        <taxon>Mucoromycota</taxon>
        <taxon>Mucoromycotina</taxon>
        <taxon>Mucoromycetes</taxon>
        <taxon>Mucorales</taxon>
        <taxon>Mucorineae</taxon>
        <taxon>Mucoraceae</taxon>
        <taxon>Apophysomyces</taxon>
    </lineage>
</organism>
<feature type="compositionally biased region" description="Polar residues" evidence="1">
    <location>
        <begin position="159"/>
        <end position="174"/>
    </location>
</feature>
<feature type="compositionally biased region" description="Low complexity" evidence="1">
    <location>
        <begin position="239"/>
        <end position="251"/>
    </location>
</feature>
<feature type="chain" id="PRO_5034396242" evidence="3">
    <location>
        <begin position="19"/>
        <end position="443"/>
    </location>
</feature>
<proteinExistence type="predicted"/>
<gene>
    <name evidence="4" type="ORF">EC973_000355</name>
</gene>
<feature type="region of interest" description="Disordered" evidence="1">
    <location>
        <begin position="360"/>
        <end position="381"/>
    </location>
</feature>
<keyword evidence="2" id="KW-0812">Transmembrane</keyword>
<dbReference type="Proteomes" id="UP000605846">
    <property type="component" value="Unassembled WGS sequence"/>
</dbReference>
<feature type="region of interest" description="Disordered" evidence="1">
    <location>
        <begin position="154"/>
        <end position="188"/>
    </location>
</feature>
<reference evidence="4" key="1">
    <citation type="submission" date="2020-01" db="EMBL/GenBank/DDBJ databases">
        <title>Genome Sequencing of Three Apophysomyces-Like Fungal Strains Confirms a Novel Fungal Genus in the Mucoromycota with divergent Burkholderia-like Endosymbiotic Bacteria.</title>
        <authorList>
            <person name="Stajich J.E."/>
            <person name="Macias A.M."/>
            <person name="Carter-House D."/>
            <person name="Lovett B."/>
            <person name="Kasson L.R."/>
            <person name="Berry K."/>
            <person name="Grigoriev I."/>
            <person name="Chang Y."/>
            <person name="Spatafora J."/>
            <person name="Kasson M.T."/>
        </authorList>
    </citation>
    <scope>NUCLEOTIDE SEQUENCE</scope>
    <source>
        <strain evidence="4">NRRL A-21654</strain>
    </source>
</reference>
<dbReference type="AlphaFoldDB" id="A0A8H7BLR1"/>
<keyword evidence="2" id="KW-1133">Transmembrane helix</keyword>
<evidence type="ECO:0000313" key="5">
    <source>
        <dbReference type="Proteomes" id="UP000605846"/>
    </source>
</evidence>
<protein>
    <submittedName>
        <fullName evidence="4">Uncharacterized protein</fullName>
    </submittedName>
</protein>
<accession>A0A8H7BLR1</accession>
<feature type="compositionally biased region" description="Polar residues" evidence="1">
    <location>
        <begin position="275"/>
        <end position="293"/>
    </location>
</feature>
<keyword evidence="3" id="KW-0732">Signal</keyword>
<feature type="compositionally biased region" description="Polar residues" evidence="1">
    <location>
        <begin position="395"/>
        <end position="409"/>
    </location>
</feature>
<feature type="compositionally biased region" description="Basic and acidic residues" evidence="1">
    <location>
        <begin position="419"/>
        <end position="436"/>
    </location>
</feature>
<dbReference type="EMBL" id="JABAYA010000102">
    <property type="protein sequence ID" value="KAF7725189.1"/>
    <property type="molecule type" value="Genomic_DNA"/>
</dbReference>
<feature type="region of interest" description="Disordered" evidence="1">
    <location>
        <begin position="394"/>
        <end position="443"/>
    </location>
</feature>
<sequence>MRQSGLFIFFWIIGISYTQDTNPSDDNDNDNNDDDDDCALISGQTCGSNGICKYCAMCLQSSCILSKSISNNTSTIKENHTCNSTRFGSIDIYPWFDYCLSNGTDESGDYCATSTQCYQYQKLGASVSYAWQNLTCDPNRCVLTTVNGLPPPLPGPLPTFNSSTANPPNHNSGEPASADEEKTHHRSHHNFTHSPLAIALIILCTLAFLAGLGWTMKYWMKSKYWPAGWWPRPKQRPESVSSSVPSSAPPSFATNPPEMRERNSSSPASHRLRNDGQQFSGRSSAHSTLNQEPLPSYFAPDPSPPKYEHAIVTQIRGWRDDPMVEDQPADDLPHSNAISAPLWLPVYFGPNQTSFSFGRLHRHPSSSVTAPSSSSAAGPAWNSTEWENRLHAFWSQRQNPPRATSTAVATTEPGPSVSLERHPSPSAEEQHQEEHQQQQQQQT</sequence>
<name>A0A8H7BLR1_9FUNG</name>
<feature type="signal peptide" evidence="3">
    <location>
        <begin position="1"/>
        <end position="18"/>
    </location>
</feature>
<keyword evidence="2" id="KW-0472">Membrane</keyword>
<dbReference type="OrthoDB" id="2259910at2759"/>
<feature type="region of interest" description="Disordered" evidence="1">
    <location>
        <begin position="235"/>
        <end position="305"/>
    </location>
</feature>
<evidence type="ECO:0000256" key="2">
    <source>
        <dbReference type="SAM" id="Phobius"/>
    </source>
</evidence>
<evidence type="ECO:0000256" key="3">
    <source>
        <dbReference type="SAM" id="SignalP"/>
    </source>
</evidence>